<gene>
    <name evidence="2" type="ORF">BVG79_01222</name>
</gene>
<dbReference type="Proteomes" id="UP000242447">
    <property type="component" value="Chromosome"/>
</dbReference>
<dbReference type="STRING" id="92947.BVG79_01222"/>
<dbReference type="EMBL" id="CP019937">
    <property type="protein sequence ID" value="ARO14568.1"/>
    <property type="molecule type" value="Genomic_DNA"/>
</dbReference>
<name>A0A1W6NZ87_9RHOB</name>
<dbReference type="AlphaFoldDB" id="A0A1W6NZ87"/>
<evidence type="ECO:0000313" key="2">
    <source>
        <dbReference type="EMBL" id="ARO14568.1"/>
    </source>
</evidence>
<protein>
    <submittedName>
        <fullName evidence="2">Uncharacterized protein</fullName>
    </submittedName>
</protein>
<accession>A0A1W6NZ87</accession>
<sequence>MPLGHLGLRHESRAGSPDPTGLQGLIIPLSPSAMSFKPARQCGIPLRIAALALIPGSRCF</sequence>
<feature type="region of interest" description="Disordered" evidence="1">
    <location>
        <begin position="1"/>
        <end position="21"/>
    </location>
</feature>
<organism evidence="2 3">
    <name type="scientific">Ketogulonicigenium robustum</name>
    <dbReference type="NCBI Taxonomy" id="92947"/>
    <lineage>
        <taxon>Bacteria</taxon>
        <taxon>Pseudomonadati</taxon>
        <taxon>Pseudomonadota</taxon>
        <taxon>Alphaproteobacteria</taxon>
        <taxon>Rhodobacterales</taxon>
        <taxon>Roseobacteraceae</taxon>
        <taxon>Ketogulonicigenium</taxon>
    </lineage>
</organism>
<keyword evidence="3" id="KW-1185">Reference proteome</keyword>
<dbReference type="KEGG" id="kro:BVG79_01222"/>
<evidence type="ECO:0000256" key="1">
    <source>
        <dbReference type="SAM" id="MobiDB-lite"/>
    </source>
</evidence>
<reference evidence="2 3" key="1">
    <citation type="submission" date="2017-02" db="EMBL/GenBank/DDBJ databases">
        <title>Ketogulonicigenium robustum SPU B003 Genome sequencing and assembly.</title>
        <authorList>
            <person name="Li Y."/>
            <person name="Liu L."/>
            <person name="Wang C."/>
            <person name="Zhang M."/>
            <person name="Zhang T."/>
            <person name="Zhang Y."/>
        </authorList>
    </citation>
    <scope>NUCLEOTIDE SEQUENCE [LARGE SCALE GENOMIC DNA]</scope>
    <source>
        <strain evidence="2 3">SPU_B003</strain>
    </source>
</reference>
<evidence type="ECO:0000313" key="3">
    <source>
        <dbReference type="Proteomes" id="UP000242447"/>
    </source>
</evidence>
<proteinExistence type="predicted"/>